<feature type="signal peptide" evidence="1">
    <location>
        <begin position="1"/>
        <end position="21"/>
    </location>
</feature>
<organism evidence="2">
    <name type="scientific">Tunturiibacter empetritectus</name>
    <dbReference type="NCBI Taxonomy" id="3069691"/>
    <lineage>
        <taxon>Bacteria</taxon>
        <taxon>Pseudomonadati</taxon>
        <taxon>Acidobacteriota</taxon>
        <taxon>Terriglobia</taxon>
        <taxon>Terriglobales</taxon>
        <taxon>Acidobacteriaceae</taxon>
        <taxon>Tunturiibacter</taxon>
    </lineage>
</organism>
<dbReference type="AlphaFoldDB" id="A0AAU7ZHD6"/>
<keyword evidence="1" id="KW-0732">Signal</keyword>
<evidence type="ECO:0000313" key="2">
    <source>
        <dbReference type="EMBL" id="XCB28086.1"/>
    </source>
</evidence>
<protein>
    <submittedName>
        <fullName evidence="2">YXWGXW repeat-containing protein</fullName>
    </submittedName>
</protein>
<dbReference type="EMBL" id="CP132932">
    <property type="protein sequence ID" value="XCB28086.1"/>
    <property type="molecule type" value="Genomic_DNA"/>
</dbReference>
<proteinExistence type="predicted"/>
<name>A0AAU7ZHD6_9BACT</name>
<dbReference type="RefSeq" id="WP_179640201.1">
    <property type="nucleotide sequence ID" value="NZ_CP132931.1"/>
</dbReference>
<dbReference type="InterPro" id="IPR024447">
    <property type="entry name" value="YXWGXW_rpt"/>
</dbReference>
<reference evidence="2" key="1">
    <citation type="submission" date="2023-08" db="EMBL/GenBank/DDBJ databases">
        <authorList>
            <person name="Messyasz A."/>
            <person name="Mannisto M.K."/>
            <person name="Kerkhof L.J."/>
            <person name="Haggblom M."/>
        </authorList>
    </citation>
    <scope>NUCLEOTIDE SEQUENCE</scope>
    <source>
        <strain evidence="2">M8UP23</strain>
    </source>
</reference>
<dbReference type="Pfam" id="PF12779">
    <property type="entry name" value="WXXGXW"/>
    <property type="match status" value="2"/>
</dbReference>
<gene>
    <name evidence="2" type="ORF">RBB75_07140</name>
</gene>
<feature type="chain" id="PRO_5043313797" evidence="1">
    <location>
        <begin position="22"/>
        <end position="96"/>
    </location>
</feature>
<dbReference type="KEGG" id="temp:RBB75_07140"/>
<reference evidence="2" key="2">
    <citation type="journal article" date="2024" name="Environ. Microbiol.">
        <title>Genome analysis and description of Tunturibacter gen. nov. expands the diversity of Terriglobia in tundra soils.</title>
        <authorList>
            <person name="Messyasz A."/>
            <person name="Mannisto M.K."/>
            <person name="Kerkhof L.J."/>
            <person name="Haggblom M.M."/>
        </authorList>
    </citation>
    <scope>NUCLEOTIDE SEQUENCE</scope>
    <source>
        <strain evidence="2">M8UP23</strain>
    </source>
</reference>
<evidence type="ECO:0000256" key="1">
    <source>
        <dbReference type="SAM" id="SignalP"/>
    </source>
</evidence>
<accession>A0AAU7ZHD6</accession>
<sequence>MLKRLAVLALYSSLLPLASQAQVVIRVGPPPPVVEHYGPPPRPGYVWQGGYHRWDGQRYVWAPGHWGRPPRPGVVWIPGSYDRWHGGYRYHRGYWR</sequence>